<evidence type="ECO:0000313" key="2">
    <source>
        <dbReference type="Proteomes" id="UP000051048"/>
    </source>
</evidence>
<dbReference type="EMBL" id="AZFH01000031">
    <property type="protein sequence ID" value="KRL81766.1"/>
    <property type="molecule type" value="Genomic_DNA"/>
</dbReference>
<comment type="caution">
    <text evidence="1">The sequence shown here is derived from an EMBL/GenBank/DDBJ whole genome shotgun (WGS) entry which is preliminary data.</text>
</comment>
<sequence>MGFLLTVSGLDKEQNHTMKIEVKSPMNEVAPYTLDIAKEQLLSIHHTDSFTISGDLNNFDIIQEGIYTFSAYIDGKELNSYRVAFKKEGD</sequence>
<dbReference type="AlphaFoldDB" id="A0A0R1TKK0"/>
<reference evidence="1 2" key="1">
    <citation type="journal article" date="2015" name="Genome Announc.">
        <title>Expanding the biotechnology potential of lactobacilli through comparative genomics of 213 strains and associated genera.</title>
        <authorList>
            <person name="Sun Z."/>
            <person name="Harris H.M."/>
            <person name="McCann A."/>
            <person name="Guo C."/>
            <person name="Argimon S."/>
            <person name="Zhang W."/>
            <person name="Yang X."/>
            <person name="Jeffery I.B."/>
            <person name="Cooney J.C."/>
            <person name="Kagawa T.F."/>
            <person name="Liu W."/>
            <person name="Song Y."/>
            <person name="Salvetti E."/>
            <person name="Wrobel A."/>
            <person name="Rasinkangas P."/>
            <person name="Parkhill J."/>
            <person name="Rea M.C."/>
            <person name="O'Sullivan O."/>
            <person name="Ritari J."/>
            <person name="Douillard F.P."/>
            <person name="Paul Ross R."/>
            <person name="Yang R."/>
            <person name="Briner A.E."/>
            <person name="Felis G.E."/>
            <person name="de Vos W.M."/>
            <person name="Barrangou R."/>
            <person name="Klaenhammer T.R."/>
            <person name="Caufield P.W."/>
            <person name="Cui Y."/>
            <person name="Zhang H."/>
            <person name="O'Toole P.W."/>
        </authorList>
    </citation>
    <scope>NUCLEOTIDE SEQUENCE [LARGE SCALE GENOMIC DNA]</scope>
    <source>
        <strain evidence="1 2">DSM 15833</strain>
    </source>
</reference>
<dbReference type="PATRIC" id="fig|1423740.3.peg.1461"/>
<organism evidence="1 2">
    <name type="scientific">Ligilactobacillus equi DSM 15833 = JCM 10991</name>
    <dbReference type="NCBI Taxonomy" id="1423740"/>
    <lineage>
        <taxon>Bacteria</taxon>
        <taxon>Bacillati</taxon>
        <taxon>Bacillota</taxon>
        <taxon>Bacilli</taxon>
        <taxon>Lactobacillales</taxon>
        <taxon>Lactobacillaceae</taxon>
        <taxon>Ligilactobacillus</taxon>
    </lineage>
</organism>
<protein>
    <submittedName>
        <fullName evidence="1">Uncharacterized protein</fullName>
    </submittedName>
</protein>
<proteinExistence type="predicted"/>
<dbReference type="Proteomes" id="UP000051048">
    <property type="component" value="Unassembled WGS sequence"/>
</dbReference>
<accession>A0A0R1TKK0</accession>
<gene>
    <name evidence="1" type="ORF">FC36_GL001358</name>
</gene>
<name>A0A0R1TKK0_9LACO</name>
<evidence type="ECO:0000313" key="1">
    <source>
        <dbReference type="EMBL" id="KRL81766.1"/>
    </source>
</evidence>